<sequence length="41" mass="4542">MAVVWMLASALKKPDVSQAFLSLDLTNFGLNQERSTCTPEE</sequence>
<reference evidence="1 2" key="1">
    <citation type="submission" date="2018-10" db="EMBL/GenBank/DDBJ databases">
        <authorList>
            <person name="Ekblom R."/>
            <person name="Jareborg N."/>
        </authorList>
    </citation>
    <scope>NUCLEOTIDE SEQUENCE [LARGE SCALE GENOMIC DNA]</scope>
    <source>
        <tissue evidence="1">Muscle</tissue>
    </source>
</reference>
<gene>
    <name evidence="1" type="ORF">BN2614_LOCUS1</name>
</gene>
<protein>
    <submittedName>
        <fullName evidence="1">Uncharacterized protein</fullName>
    </submittedName>
</protein>
<proteinExistence type="predicted"/>
<comment type="caution">
    <text evidence="1">The sequence shown here is derived from an EMBL/GenBank/DDBJ whole genome shotgun (WGS) entry which is preliminary data.</text>
</comment>
<name>A0A9X9LX42_GULGU</name>
<dbReference type="AlphaFoldDB" id="A0A9X9LX42"/>
<organism evidence="1 2">
    <name type="scientific">Gulo gulo</name>
    <name type="common">Wolverine</name>
    <name type="synonym">Gluton</name>
    <dbReference type="NCBI Taxonomy" id="48420"/>
    <lineage>
        <taxon>Eukaryota</taxon>
        <taxon>Metazoa</taxon>
        <taxon>Chordata</taxon>
        <taxon>Craniata</taxon>
        <taxon>Vertebrata</taxon>
        <taxon>Euteleostomi</taxon>
        <taxon>Mammalia</taxon>
        <taxon>Eutheria</taxon>
        <taxon>Laurasiatheria</taxon>
        <taxon>Carnivora</taxon>
        <taxon>Caniformia</taxon>
        <taxon>Musteloidea</taxon>
        <taxon>Mustelidae</taxon>
        <taxon>Guloninae</taxon>
        <taxon>Gulo</taxon>
    </lineage>
</organism>
<dbReference type="Proteomes" id="UP000269945">
    <property type="component" value="Unassembled WGS sequence"/>
</dbReference>
<evidence type="ECO:0000313" key="1">
    <source>
        <dbReference type="EMBL" id="VCW98553.1"/>
    </source>
</evidence>
<dbReference type="EMBL" id="CYRY02025928">
    <property type="protein sequence ID" value="VCW98553.1"/>
    <property type="molecule type" value="Genomic_DNA"/>
</dbReference>
<evidence type="ECO:0000313" key="2">
    <source>
        <dbReference type="Proteomes" id="UP000269945"/>
    </source>
</evidence>
<accession>A0A9X9LX42</accession>
<keyword evidence="2" id="KW-1185">Reference proteome</keyword>